<evidence type="ECO:0000313" key="2">
    <source>
        <dbReference type="EnsemblPlants" id="Solyc00g230280.1.1.1.CDS"/>
    </source>
</evidence>
<dbReference type="Gramene" id="Solyc00g230280.1.1">
    <property type="protein sequence ID" value="Solyc00g230280.1.1.1.CDS"/>
    <property type="gene ID" value="Solyc00g230280.1"/>
</dbReference>
<proteinExistence type="predicted"/>
<feature type="compositionally biased region" description="Low complexity" evidence="1">
    <location>
        <begin position="1"/>
        <end position="11"/>
    </location>
</feature>
<feature type="compositionally biased region" description="Low complexity" evidence="1">
    <location>
        <begin position="22"/>
        <end position="33"/>
    </location>
</feature>
<sequence>MSSRGGSSSSRGRGRNKEKSKGIIISDSLILSGPTAHQSGPTVQKSEPTAQNQSSQPKQTKADYALSIPTLLAFKQAGLDNVPQGLINLPNKSWASIADKDDDLDLQSLQSFIERTKSLATHDGKKPVVVA</sequence>
<feature type="compositionally biased region" description="Polar residues" evidence="1">
    <location>
        <begin position="35"/>
        <end position="59"/>
    </location>
</feature>
<accession>A0A494GA86</accession>
<reference evidence="2" key="2">
    <citation type="submission" date="2019-04" db="UniProtKB">
        <authorList>
            <consortium name="EnsemblPlants"/>
        </authorList>
    </citation>
    <scope>IDENTIFICATION</scope>
    <source>
        <strain evidence="2">cv. Heinz 1706</strain>
    </source>
</reference>
<keyword evidence="3" id="KW-1185">Reference proteome</keyword>
<name>A0A494GA86_SOLLC</name>
<feature type="region of interest" description="Disordered" evidence="1">
    <location>
        <begin position="1"/>
        <end position="62"/>
    </location>
</feature>
<reference evidence="2" key="1">
    <citation type="journal article" date="2012" name="Nature">
        <title>The tomato genome sequence provides insights into fleshy fruit evolution.</title>
        <authorList>
            <consortium name="Tomato Genome Consortium"/>
        </authorList>
    </citation>
    <scope>NUCLEOTIDE SEQUENCE [LARGE SCALE GENOMIC DNA]</scope>
    <source>
        <strain evidence="2">cv. Heinz 1706</strain>
    </source>
</reference>
<protein>
    <submittedName>
        <fullName evidence="2">Uncharacterized protein</fullName>
    </submittedName>
</protein>
<dbReference type="InParanoid" id="A0A494GA86"/>
<dbReference type="Proteomes" id="UP000004994">
    <property type="component" value="Unassembled WGS sequence"/>
</dbReference>
<dbReference type="PaxDb" id="4081-Solyc00g230280.1.1"/>
<dbReference type="EnsemblPlants" id="Solyc00g230280.1.1">
    <property type="protein sequence ID" value="Solyc00g230280.1.1.1.CDS"/>
    <property type="gene ID" value="Solyc00g230280.1"/>
</dbReference>
<evidence type="ECO:0000313" key="3">
    <source>
        <dbReference type="Proteomes" id="UP000004994"/>
    </source>
</evidence>
<organism evidence="2">
    <name type="scientific">Solanum lycopersicum</name>
    <name type="common">Tomato</name>
    <name type="synonym">Lycopersicon esculentum</name>
    <dbReference type="NCBI Taxonomy" id="4081"/>
    <lineage>
        <taxon>Eukaryota</taxon>
        <taxon>Viridiplantae</taxon>
        <taxon>Streptophyta</taxon>
        <taxon>Embryophyta</taxon>
        <taxon>Tracheophyta</taxon>
        <taxon>Spermatophyta</taxon>
        <taxon>Magnoliopsida</taxon>
        <taxon>eudicotyledons</taxon>
        <taxon>Gunneridae</taxon>
        <taxon>Pentapetalae</taxon>
        <taxon>asterids</taxon>
        <taxon>lamiids</taxon>
        <taxon>Solanales</taxon>
        <taxon>Solanaceae</taxon>
        <taxon>Solanoideae</taxon>
        <taxon>Solaneae</taxon>
        <taxon>Solanum</taxon>
        <taxon>Solanum subgen. Lycopersicon</taxon>
    </lineage>
</organism>
<evidence type="ECO:0000256" key="1">
    <source>
        <dbReference type="SAM" id="MobiDB-lite"/>
    </source>
</evidence>
<dbReference type="AlphaFoldDB" id="A0A494GA86"/>